<feature type="compositionally biased region" description="Polar residues" evidence="1">
    <location>
        <begin position="99"/>
        <end position="111"/>
    </location>
</feature>
<dbReference type="AlphaFoldDB" id="A0A9J5XUF6"/>
<feature type="region of interest" description="Disordered" evidence="1">
    <location>
        <begin position="97"/>
        <end position="118"/>
    </location>
</feature>
<feature type="non-terminal residue" evidence="2">
    <location>
        <position position="1"/>
    </location>
</feature>
<evidence type="ECO:0000313" key="2">
    <source>
        <dbReference type="EMBL" id="KAG5591231.1"/>
    </source>
</evidence>
<name>A0A9J5XUF6_SOLCO</name>
<keyword evidence="3" id="KW-1185">Reference proteome</keyword>
<proteinExistence type="predicted"/>
<dbReference type="Proteomes" id="UP000824120">
    <property type="component" value="Chromosome 8"/>
</dbReference>
<protein>
    <submittedName>
        <fullName evidence="2">Uncharacterized protein</fullName>
    </submittedName>
</protein>
<gene>
    <name evidence="2" type="ORF">H5410_041745</name>
</gene>
<organism evidence="2 3">
    <name type="scientific">Solanum commersonii</name>
    <name type="common">Commerson's wild potato</name>
    <name type="synonym">Commerson's nightshade</name>
    <dbReference type="NCBI Taxonomy" id="4109"/>
    <lineage>
        <taxon>Eukaryota</taxon>
        <taxon>Viridiplantae</taxon>
        <taxon>Streptophyta</taxon>
        <taxon>Embryophyta</taxon>
        <taxon>Tracheophyta</taxon>
        <taxon>Spermatophyta</taxon>
        <taxon>Magnoliopsida</taxon>
        <taxon>eudicotyledons</taxon>
        <taxon>Gunneridae</taxon>
        <taxon>Pentapetalae</taxon>
        <taxon>asterids</taxon>
        <taxon>lamiids</taxon>
        <taxon>Solanales</taxon>
        <taxon>Solanaceae</taxon>
        <taxon>Solanoideae</taxon>
        <taxon>Solaneae</taxon>
        <taxon>Solanum</taxon>
    </lineage>
</organism>
<comment type="caution">
    <text evidence="2">The sequence shown here is derived from an EMBL/GenBank/DDBJ whole genome shotgun (WGS) entry which is preliminary data.</text>
</comment>
<accession>A0A9J5XUF6</accession>
<sequence length="118" mass="13101">LSNGTSWSRGENGCIFKLNEPKSGQTKFYQFFCTIVHTLVIESGCPEGHTSTFLSSNEPQSNPWIFGDSGFRFVVGRKFSWTSVKILVMEPFGLEGQTGAFSSSNEPQSSFHGRLLRP</sequence>
<evidence type="ECO:0000313" key="3">
    <source>
        <dbReference type="Proteomes" id="UP000824120"/>
    </source>
</evidence>
<reference evidence="2 3" key="1">
    <citation type="submission" date="2020-09" db="EMBL/GenBank/DDBJ databases">
        <title>De no assembly of potato wild relative species, Solanum commersonii.</title>
        <authorList>
            <person name="Cho K."/>
        </authorList>
    </citation>
    <scope>NUCLEOTIDE SEQUENCE [LARGE SCALE GENOMIC DNA]</scope>
    <source>
        <strain evidence="2">LZ3.2</strain>
        <tissue evidence="2">Leaf</tissue>
    </source>
</reference>
<evidence type="ECO:0000256" key="1">
    <source>
        <dbReference type="SAM" id="MobiDB-lite"/>
    </source>
</evidence>
<dbReference type="EMBL" id="JACXVP010000008">
    <property type="protein sequence ID" value="KAG5591231.1"/>
    <property type="molecule type" value="Genomic_DNA"/>
</dbReference>